<evidence type="ECO:0000313" key="3">
    <source>
        <dbReference type="Proteomes" id="UP000326041"/>
    </source>
</evidence>
<reference evidence="2 3" key="1">
    <citation type="submission" date="2017-09" db="EMBL/GenBank/DDBJ databases">
        <authorList>
            <person name="Lee N."/>
            <person name="Cho B.-K."/>
        </authorList>
    </citation>
    <scope>NUCLEOTIDE SEQUENCE [LARGE SCALE GENOMIC DNA]</scope>
    <source>
        <strain evidence="2 3">ATCC 13879</strain>
    </source>
</reference>
<proteinExistence type="predicted"/>
<keyword evidence="3" id="KW-1185">Reference proteome</keyword>
<organism evidence="2 3">
    <name type="scientific">Streptomyces prasinus</name>
    <dbReference type="NCBI Taxonomy" id="67345"/>
    <lineage>
        <taxon>Bacteria</taxon>
        <taxon>Bacillati</taxon>
        <taxon>Actinomycetota</taxon>
        <taxon>Actinomycetes</taxon>
        <taxon>Kitasatosporales</taxon>
        <taxon>Streptomycetaceae</taxon>
        <taxon>Streptomyces</taxon>
    </lineage>
</organism>
<accession>A0ABX6AYV9</accession>
<evidence type="ECO:0000256" key="1">
    <source>
        <dbReference type="SAM" id="MobiDB-lite"/>
    </source>
</evidence>
<feature type="compositionally biased region" description="Gly residues" evidence="1">
    <location>
        <begin position="1"/>
        <end position="13"/>
    </location>
</feature>
<dbReference type="EMBL" id="CP023697">
    <property type="protein sequence ID" value="QEV07187.1"/>
    <property type="molecule type" value="Genomic_DNA"/>
</dbReference>
<protein>
    <submittedName>
        <fullName evidence="2">Uncharacterized protein</fullName>
    </submittedName>
</protein>
<sequence>MGRWAGGPVGRWAGGPVSASRERTVEGTGLPVTLPKRNLPTATTSNLPAGKFNPNHTGRCGRVRRTRVPHLAAGPPCRPAAVSFSRPTAVPS</sequence>
<dbReference type="Proteomes" id="UP000326041">
    <property type="component" value="Chromosome"/>
</dbReference>
<feature type="region of interest" description="Disordered" evidence="1">
    <location>
        <begin position="1"/>
        <end position="61"/>
    </location>
</feature>
<evidence type="ECO:0000313" key="2">
    <source>
        <dbReference type="EMBL" id="QEV07187.1"/>
    </source>
</evidence>
<name>A0ABX6AYV9_9ACTN</name>
<gene>
    <name evidence="2" type="ORF">CP972_17470</name>
</gene>